<dbReference type="STRING" id="631454.N177_1611"/>
<comment type="caution">
    <text evidence="1">The sequence shown here is derived from an EMBL/GenBank/DDBJ whole genome shotgun (WGS) entry which is preliminary data.</text>
</comment>
<reference evidence="1 2" key="1">
    <citation type="journal article" date="2014" name="Genome Announc.">
        <title>Draft Genome Sequence of Lutibaculum baratangense Strain AMV1T, Isolated from a Mud Volcano in Andamans, India.</title>
        <authorList>
            <person name="Singh A."/>
            <person name="Sreenivas A."/>
            <person name="Sathyanarayana Reddy G."/>
            <person name="Pinnaka A.K."/>
            <person name="Shivaji S."/>
        </authorList>
    </citation>
    <scope>NUCLEOTIDE SEQUENCE [LARGE SCALE GENOMIC DNA]</scope>
    <source>
        <strain evidence="1 2">AMV1</strain>
    </source>
</reference>
<dbReference type="AlphaFoldDB" id="V4RJJ8"/>
<protein>
    <submittedName>
        <fullName evidence="1">Uncharacterized protein</fullName>
    </submittedName>
</protein>
<dbReference type="Proteomes" id="UP000017819">
    <property type="component" value="Unassembled WGS sequence"/>
</dbReference>
<dbReference type="RefSeq" id="WP_023431753.1">
    <property type="nucleotide sequence ID" value="NZ_AWXZ01000019.1"/>
</dbReference>
<name>V4RJJ8_9HYPH</name>
<proteinExistence type="predicted"/>
<dbReference type="EMBL" id="AWXZ01000019">
    <property type="protein sequence ID" value="ESR25499.1"/>
    <property type="molecule type" value="Genomic_DNA"/>
</dbReference>
<evidence type="ECO:0000313" key="2">
    <source>
        <dbReference type="Proteomes" id="UP000017819"/>
    </source>
</evidence>
<sequence length="62" mass="7002">MDLFARLLMRAAMWVRHPPSTRTLITVFAAIAIALALAGIETFVGWPDWLTADRVRHPLGMR</sequence>
<organism evidence="1 2">
    <name type="scientific">Lutibaculum baratangense AMV1</name>
    <dbReference type="NCBI Taxonomy" id="631454"/>
    <lineage>
        <taxon>Bacteria</taxon>
        <taxon>Pseudomonadati</taxon>
        <taxon>Pseudomonadota</taxon>
        <taxon>Alphaproteobacteria</taxon>
        <taxon>Hyphomicrobiales</taxon>
        <taxon>Tepidamorphaceae</taxon>
        <taxon>Lutibaculum</taxon>
    </lineage>
</organism>
<accession>V4RJJ8</accession>
<gene>
    <name evidence="1" type="ORF">N177_1611</name>
</gene>
<keyword evidence="2" id="KW-1185">Reference proteome</keyword>
<evidence type="ECO:0000313" key="1">
    <source>
        <dbReference type="EMBL" id="ESR25499.1"/>
    </source>
</evidence>